<evidence type="ECO:0000313" key="9">
    <source>
        <dbReference type="Proteomes" id="UP000218690"/>
    </source>
</evidence>
<accession>A0A2A4ANH1</accession>
<dbReference type="PANTHER" id="PTHR40043">
    <property type="entry name" value="UPF0719 INNER MEMBRANE PROTEIN YJFL"/>
    <property type="match status" value="1"/>
</dbReference>
<dbReference type="GO" id="GO:0005886">
    <property type="term" value="C:plasma membrane"/>
    <property type="evidence" value="ECO:0007669"/>
    <property type="project" value="UniProtKB-SubCell"/>
</dbReference>
<feature type="transmembrane region" description="Helical" evidence="7">
    <location>
        <begin position="110"/>
        <end position="129"/>
    </location>
</feature>
<feature type="transmembrane region" description="Helical" evidence="7">
    <location>
        <begin position="75"/>
        <end position="98"/>
    </location>
</feature>
<reference evidence="8 9" key="1">
    <citation type="submission" date="2017-09" db="EMBL/GenBank/DDBJ databases">
        <title>Draft Genome Sequence of Corynebacterium accolens AH4003.</title>
        <authorList>
            <person name="Chen Y."/>
            <person name="Oosthuysen W.F."/>
            <person name="Kelley S."/>
            <person name="Horswill A."/>
        </authorList>
    </citation>
    <scope>NUCLEOTIDE SEQUENCE [LARGE SCALE GENOMIC DNA]</scope>
    <source>
        <strain evidence="8 9">AH4003</strain>
    </source>
</reference>
<dbReference type="Proteomes" id="UP000218690">
    <property type="component" value="Unassembled WGS sequence"/>
</dbReference>
<name>A0A2A4ANH1_9CORY</name>
<gene>
    <name evidence="8" type="ORF">COM45_01790</name>
</gene>
<evidence type="ECO:0000256" key="1">
    <source>
        <dbReference type="ARBA" id="ARBA00004651"/>
    </source>
</evidence>
<dbReference type="AlphaFoldDB" id="A0A2A4ANH1"/>
<keyword evidence="5 7" id="KW-1133">Transmembrane helix</keyword>
<comment type="similarity">
    <text evidence="2">Belongs to the UPF0719 family.</text>
</comment>
<evidence type="ECO:0000313" key="8">
    <source>
        <dbReference type="EMBL" id="PCC83746.1"/>
    </source>
</evidence>
<keyword evidence="3" id="KW-1003">Cell membrane</keyword>
<dbReference type="EMBL" id="NWBP01000007">
    <property type="protein sequence ID" value="PCC83746.1"/>
    <property type="molecule type" value="Genomic_DNA"/>
</dbReference>
<organism evidence="8 9">
    <name type="scientific">Corynebacterium accolens</name>
    <dbReference type="NCBI Taxonomy" id="38284"/>
    <lineage>
        <taxon>Bacteria</taxon>
        <taxon>Bacillati</taxon>
        <taxon>Actinomycetota</taxon>
        <taxon>Actinomycetes</taxon>
        <taxon>Mycobacteriales</taxon>
        <taxon>Corynebacteriaceae</taxon>
        <taxon>Corynebacterium</taxon>
    </lineage>
</organism>
<feature type="transmembrane region" description="Helical" evidence="7">
    <location>
        <begin position="47"/>
        <end position="69"/>
    </location>
</feature>
<dbReference type="PANTHER" id="PTHR40043:SF1">
    <property type="entry name" value="UPF0719 INNER MEMBRANE PROTEIN YJFL"/>
    <property type="match status" value="1"/>
</dbReference>
<comment type="subcellular location">
    <subcellularLocation>
        <location evidence="1">Cell membrane</location>
        <topology evidence="1">Multi-pass membrane protein</topology>
    </subcellularLocation>
</comment>
<keyword evidence="6 7" id="KW-0472">Membrane</keyword>
<dbReference type="InterPro" id="IPR007140">
    <property type="entry name" value="DUF350"/>
</dbReference>
<dbReference type="Pfam" id="PF03994">
    <property type="entry name" value="DUF350"/>
    <property type="match status" value="1"/>
</dbReference>
<protein>
    <submittedName>
        <fullName evidence="8">DUF350 domain-containing protein</fullName>
    </submittedName>
</protein>
<evidence type="ECO:0000256" key="4">
    <source>
        <dbReference type="ARBA" id="ARBA00022692"/>
    </source>
</evidence>
<comment type="caution">
    <text evidence="8">The sequence shown here is derived from an EMBL/GenBank/DDBJ whole genome shotgun (WGS) entry which is preliminary data.</text>
</comment>
<evidence type="ECO:0000256" key="3">
    <source>
        <dbReference type="ARBA" id="ARBA00022475"/>
    </source>
</evidence>
<proteinExistence type="inferred from homology"/>
<keyword evidence="4 7" id="KW-0812">Transmembrane</keyword>
<evidence type="ECO:0000256" key="2">
    <source>
        <dbReference type="ARBA" id="ARBA00005779"/>
    </source>
</evidence>
<evidence type="ECO:0000256" key="6">
    <source>
        <dbReference type="ARBA" id="ARBA00023136"/>
    </source>
</evidence>
<feature type="transmembrane region" description="Helical" evidence="7">
    <location>
        <begin position="6"/>
        <end position="26"/>
    </location>
</feature>
<evidence type="ECO:0000256" key="7">
    <source>
        <dbReference type="SAM" id="Phobius"/>
    </source>
</evidence>
<sequence length="132" mass="13801">MLDSILATFAYFGVAAVLLLAGFVVLDLLTPGKLYRAVFVDHHVNAAVIASAQQIALGAVLVTAIVHSFDLLETAVYGLVGIVLQALALVILEALIPGRFRDLVEDTKPRAGTFCASVILIVIGAINAACLT</sequence>
<evidence type="ECO:0000256" key="5">
    <source>
        <dbReference type="ARBA" id="ARBA00022989"/>
    </source>
</evidence>